<dbReference type="PANTHER" id="PTHR48065:SF54">
    <property type="entry name" value="LEUCINE-RICH REPEAT DOMAIN, L DOMAIN-LIKE PROTEIN-RELATED"/>
    <property type="match status" value="1"/>
</dbReference>
<keyword evidence="3" id="KW-0723">Serine/threonine-protein kinase</keyword>
<keyword evidence="1" id="KW-0433">Leucine-rich repeat</keyword>
<dbReference type="AlphaFoldDB" id="A0A9K3J4W7"/>
<accession>A0A9K3J4W7</accession>
<keyword evidence="4" id="KW-1185">Reference proteome</keyword>
<dbReference type="Proteomes" id="UP000215914">
    <property type="component" value="Unassembled WGS sequence"/>
</dbReference>
<reference evidence="3" key="1">
    <citation type="journal article" date="2017" name="Nature">
        <title>The sunflower genome provides insights into oil metabolism, flowering and Asterid evolution.</title>
        <authorList>
            <person name="Badouin H."/>
            <person name="Gouzy J."/>
            <person name="Grassa C.J."/>
            <person name="Murat F."/>
            <person name="Staton S.E."/>
            <person name="Cottret L."/>
            <person name="Lelandais-Briere C."/>
            <person name="Owens G.L."/>
            <person name="Carrere S."/>
            <person name="Mayjonade B."/>
            <person name="Legrand L."/>
            <person name="Gill N."/>
            <person name="Kane N.C."/>
            <person name="Bowers J.E."/>
            <person name="Hubner S."/>
            <person name="Bellec A."/>
            <person name="Berard A."/>
            <person name="Berges H."/>
            <person name="Blanchet N."/>
            <person name="Boniface M.C."/>
            <person name="Brunel D."/>
            <person name="Catrice O."/>
            <person name="Chaidir N."/>
            <person name="Claudel C."/>
            <person name="Donnadieu C."/>
            <person name="Faraut T."/>
            <person name="Fievet G."/>
            <person name="Helmstetter N."/>
            <person name="King M."/>
            <person name="Knapp S.J."/>
            <person name="Lai Z."/>
            <person name="Le Paslier M.C."/>
            <person name="Lippi Y."/>
            <person name="Lorenzon L."/>
            <person name="Mandel J.R."/>
            <person name="Marage G."/>
            <person name="Marchand G."/>
            <person name="Marquand E."/>
            <person name="Bret-Mestries E."/>
            <person name="Morien E."/>
            <person name="Nambeesan S."/>
            <person name="Nguyen T."/>
            <person name="Pegot-Espagnet P."/>
            <person name="Pouilly N."/>
            <person name="Raftis F."/>
            <person name="Sallet E."/>
            <person name="Schiex T."/>
            <person name="Thomas J."/>
            <person name="Vandecasteele C."/>
            <person name="Vares D."/>
            <person name="Vear F."/>
            <person name="Vautrin S."/>
            <person name="Crespi M."/>
            <person name="Mangin B."/>
            <person name="Burke J.M."/>
            <person name="Salse J."/>
            <person name="Munos S."/>
            <person name="Vincourt P."/>
            <person name="Rieseberg L.H."/>
            <person name="Langlade N.B."/>
        </authorList>
    </citation>
    <scope>NUCLEOTIDE SEQUENCE</scope>
    <source>
        <tissue evidence="3">Leaves</tissue>
    </source>
</reference>
<dbReference type="Gramene" id="mRNA:HanXRQr2_Chr04g0148471">
    <property type="protein sequence ID" value="CDS:HanXRQr2_Chr04g0148471.1"/>
    <property type="gene ID" value="HanXRQr2_Chr04g0148471"/>
</dbReference>
<name>A0A9K3J4W7_HELAN</name>
<keyword evidence="3" id="KW-0418">Kinase</keyword>
<dbReference type="Pfam" id="PF00560">
    <property type="entry name" value="LRR_1"/>
    <property type="match status" value="1"/>
</dbReference>
<evidence type="ECO:0000256" key="1">
    <source>
        <dbReference type="ARBA" id="ARBA00022614"/>
    </source>
</evidence>
<protein>
    <submittedName>
        <fullName evidence="3">Non-specific serine/threonine protein kinase</fullName>
        <ecNumber evidence="3">2.7.11.1</ecNumber>
    </submittedName>
</protein>
<dbReference type="InterPro" id="IPR001611">
    <property type="entry name" value="Leu-rich_rpt"/>
</dbReference>
<reference evidence="3" key="2">
    <citation type="submission" date="2020-06" db="EMBL/GenBank/DDBJ databases">
        <title>Helianthus annuus Genome sequencing and assembly Release 2.</title>
        <authorList>
            <person name="Gouzy J."/>
            <person name="Langlade N."/>
            <person name="Munos S."/>
        </authorList>
    </citation>
    <scope>NUCLEOTIDE SEQUENCE</scope>
    <source>
        <tissue evidence="3">Leaves</tissue>
    </source>
</reference>
<evidence type="ECO:0000313" key="4">
    <source>
        <dbReference type="Proteomes" id="UP000215914"/>
    </source>
</evidence>
<dbReference type="FunFam" id="3.80.10.10:FF:000383">
    <property type="entry name" value="Leucine-rich repeat receptor protein kinase EMS1"/>
    <property type="match status" value="1"/>
</dbReference>
<organism evidence="3 4">
    <name type="scientific">Helianthus annuus</name>
    <name type="common">Common sunflower</name>
    <dbReference type="NCBI Taxonomy" id="4232"/>
    <lineage>
        <taxon>Eukaryota</taxon>
        <taxon>Viridiplantae</taxon>
        <taxon>Streptophyta</taxon>
        <taxon>Embryophyta</taxon>
        <taxon>Tracheophyta</taxon>
        <taxon>Spermatophyta</taxon>
        <taxon>Magnoliopsida</taxon>
        <taxon>eudicotyledons</taxon>
        <taxon>Gunneridae</taxon>
        <taxon>Pentapetalae</taxon>
        <taxon>asterids</taxon>
        <taxon>campanulids</taxon>
        <taxon>Asterales</taxon>
        <taxon>Asteraceae</taxon>
        <taxon>Asteroideae</taxon>
        <taxon>Heliantheae alliance</taxon>
        <taxon>Heliantheae</taxon>
        <taxon>Helianthus</taxon>
    </lineage>
</organism>
<dbReference type="EC" id="2.7.11.1" evidence="3"/>
<comment type="caution">
    <text evidence="3">The sequence shown here is derived from an EMBL/GenBank/DDBJ whole genome shotgun (WGS) entry which is preliminary data.</text>
</comment>
<dbReference type="EMBL" id="MNCJ02000319">
    <property type="protein sequence ID" value="KAF5808695.1"/>
    <property type="molecule type" value="Genomic_DNA"/>
</dbReference>
<dbReference type="Gene3D" id="3.80.10.10">
    <property type="entry name" value="Ribonuclease Inhibitor"/>
    <property type="match status" value="1"/>
</dbReference>
<keyword evidence="3" id="KW-0808">Transferase</keyword>
<keyword evidence="2" id="KW-0677">Repeat</keyword>
<dbReference type="PANTHER" id="PTHR48065">
    <property type="entry name" value="OS10G0469600 PROTEIN"/>
    <property type="match status" value="1"/>
</dbReference>
<proteinExistence type="predicted"/>
<gene>
    <name evidence="3" type="ORF">HanXRQr2_Chr04g0148471</name>
</gene>
<dbReference type="InterPro" id="IPR032675">
    <property type="entry name" value="LRR_dom_sf"/>
</dbReference>
<dbReference type="GO" id="GO:0004674">
    <property type="term" value="F:protein serine/threonine kinase activity"/>
    <property type="evidence" value="ECO:0007669"/>
    <property type="project" value="UniProtKB-KW"/>
</dbReference>
<sequence length="142" mass="16507">MNLIRIRFELNRRTDLKSFMSGYIKLQHLEIVNPLEKFLDPPLIPRSLCKWTLLEYRNLAQNKLTGKIPECVRNLKNLCLMRLMSNELSGIISNFIGSISSLETLNLNDNDFSGELPIKIWNFSLLRVLDHPNGLKRNLTHC</sequence>
<dbReference type="SUPFAM" id="SSF52058">
    <property type="entry name" value="L domain-like"/>
    <property type="match status" value="1"/>
</dbReference>
<evidence type="ECO:0000313" key="3">
    <source>
        <dbReference type="EMBL" id="KAF5808695.1"/>
    </source>
</evidence>
<evidence type="ECO:0000256" key="2">
    <source>
        <dbReference type="ARBA" id="ARBA00022737"/>
    </source>
</evidence>